<accession>A0A0E3S7W1</accession>
<dbReference type="InterPro" id="IPR043502">
    <property type="entry name" value="DNA/RNA_pol_sf"/>
</dbReference>
<evidence type="ECO:0000256" key="6">
    <source>
        <dbReference type="ARBA" id="ARBA00034120"/>
    </source>
</evidence>
<organism evidence="9 10">
    <name type="scientific">Methanosarcina lacustris Z-7289</name>
    <dbReference type="NCBI Taxonomy" id="1434111"/>
    <lineage>
        <taxon>Archaea</taxon>
        <taxon>Methanobacteriati</taxon>
        <taxon>Methanobacteriota</taxon>
        <taxon>Stenosarchaea group</taxon>
        <taxon>Methanomicrobia</taxon>
        <taxon>Methanosarcinales</taxon>
        <taxon>Methanosarcinaceae</taxon>
        <taxon>Methanosarcina</taxon>
    </lineage>
</organism>
<dbReference type="GO" id="GO:0003723">
    <property type="term" value="F:RNA binding"/>
    <property type="evidence" value="ECO:0007669"/>
    <property type="project" value="InterPro"/>
</dbReference>
<evidence type="ECO:0000256" key="1">
    <source>
        <dbReference type="ARBA" id="ARBA00022679"/>
    </source>
</evidence>
<keyword evidence="3" id="KW-0479">Metal-binding</keyword>
<evidence type="ECO:0000256" key="4">
    <source>
        <dbReference type="ARBA" id="ARBA00022842"/>
    </source>
</evidence>
<dbReference type="Proteomes" id="UP000033072">
    <property type="component" value="Chromosome"/>
</dbReference>
<comment type="catalytic activity">
    <reaction evidence="7">
        <text>DNA(n) + a 2'-deoxyribonucleoside 5'-triphosphate = DNA(n+1) + diphosphate</text>
        <dbReference type="Rhea" id="RHEA:22508"/>
        <dbReference type="Rhea" id="RHEA-COMP:17339"/>
        <dbReference type="Rhea" id="RHEA-COMP:17340"/>
        <dbReference type="ChEBI" id="CHEBI:33019"/>
        <dbReference type="ChEBI" id="CHEBI:61560"/>
        <dbReference type="ChEBI" id="CHEBI:173112"/>
        <dbReference type="EC" id="2.7.7.49"/>
    </reaction>
</comment>
<keyword evidence="10" id="KW-1185">Reference proteome</keyword>
<feature type="domain" description="Reverse transcriptase" evidence="8">
    <location>
        <begin position="64"/>
        <end position="274"/>
    </location>
</feature>
<gene>
    <name evidence="9" type="ORF">MSLAZ_1882</name>
</gene>
<dbReference type="AlphaFoldDB" id="A0A0E3S7W1"/>
<dbReference type="PANTHER" id="PTHR34047">
    <property type="entry name" value="NUCLEAR INTRON MATURASE 1, MITOCHONDRIAL-RELATED"/>
    <property type="match status" value="1"/>
</dbReference>
<dbReference type="SUPFAM" id="SSF56672">
    <property type="entry name" value="DNA/RNA polymerases"/>
    <property type="match status" value="1"/>
</dbReference>
<keyword evidence="4" id="KW-0460">Magnesium</keyword>
<dbReference type="PRINTS" id="PR00866">
    <property type="entry name" value="RNADNAPOLMS"/>
</dbReference>
<dbReference type="PATRIC" id="fig|1434111.4.peg.2468"/>
<dbReference type="RefSeq" id="WP_052722928.1">
    <property type="nucleotide sequence ID" value="NZ_CP009515.1"/>
</dbReference>
<reference evidence="9 10" key="1">
    <citation type="submission" date="2014-07" db="EMBL/GenBank/DDBJ databases">
        <title>Methanogenic archaea and the global carbon cycle.</title>
        <authorList>
            <person name="Henriksen J.R."/>
            <person name="Luke J."/>
            <person name="Reinhart S."/>
            <person name="Benedict M.N."/>
            <person name="Youngblut N.D."/>
            <person name="Metcalf M.E."/>
            <person name="Whitaker R.J."/>
            <person name="Metcalf W.W."/>
        </authorList>
    </citation>
    <scope>NUCLEOTIDE SEQUENCE [LARGE SCALE GENOMIC DNA]</scope>
    <source>
        <strain evidence="9 10">Z-7289</strain>
    </source>
</reference>
<dbReference type="HOGENOM" id="CLU_503103_0_0_2"/>
<evidence type="ECO:0000259" key="8">
    <source>
        <dbReference type="PROSITE" id="PS50878"/>
    </source>
</evidence>
<dbReference type="NCBIfam" id="NF038233">
    <property type="entry name" value="retron_St85_RT"/>
    <property type="match status" value="1"/>
</dbReference>
<keyword evidence="9" id="KW-0695">RNA-directed DNA polymerase</keyword>
<evidence type="ECO:0000256" key="5">
    <source>
        <dbReference type="ARBA" id="ARBA00023118"/>
    </source>
</evidence>
<proteinExistence type="inferred from homology"/>
<dbReference type="InterPro" id="IPR000123">
    <property type="entry name" value="Reverse_transcriptase_msDNA"/>
</dbReference>
<dbReference type="GO" id="GO:0003964">
    <property type="term" value="F:RNA-directed DNA polymerase activity"/>
    <property type="evidence" value="ECO:0007669"/>
    <property type="project" value="UniProtKB-KW"/>
</dbReference>
<dbReference type="InterPro" id="IPR051083">
    <property type="entry name" value="GrpII_Intron_Splice-Mob/Def"/>
</dbReference>
<protein>
    <submittedName>
        <fullName evidence="9">Retron-type RNA-directed DNA polymerase</fullName>
        <ecNumber evidence="9">2.7.7.49</ecNumber>
    </submittedName>
</protein>
<evidence type="ECO:0000256" key="3">
    <source>
        <dbReference type="ARBA" id="ARBA00022723"/>
    </source>
</evidence>
<dbReference type="CDD" id="cd03487">
    <property type="entry name" value="RT_Bac_retron_II"/>
    <property type="match status" value="1"/>
</dbReference>
<dbReference type="EMBL" id="CP009515">
    <property type="protein sequence ID" value="AKB75143.1"/>
    <property type="molecule type" value="Genomic_DNA"/>
</dbReference>
<sequence>MTEKLTKNERLKVLFDDRIEEGVVPKLSEEDYNKEFKYFTQLKSKKLPYIYDIDHFCKLTNSSSKQVKFFLSNKEKAYATFKVPKKSGDFREINAPSKKMKIIQRWILDKILYKLNPGNYAHGFIPGKTIYTNAKAHVNKDLVLGIDIKDFFPSIKFVAVYDVFKFAGYTARVARQLAELCTYHWKLPQGAPTSPMLANLVALNLDKKISQYCIRENFEYSRYADDITISGSYNLAMHKEIIIKIINENGFEVNYKKVRMVSKGSRQKVTGLVVNDKVGMGRTKKKTLRAIVHNILMNGPVFENRDNDPFFRERIFGYLGCANAIDPEFTSPLIDSLKKIDWSEYEECIKEIKESEINVNHIKRINKVLLVKFDELGFFRKIAELPEGAFSEEFKTKLESLQEKCDVKIHGVEACSDCLDVKKVIYNKCMKYVLGHYTGTTGGHHHGHEIYDMKALTDYNGENITVAFLMKSANKPAKENNSNKENSLVVQTLDCTDYNDSINLISIVSNNNLSNKSCERLEKIIKGMSKGKEKEQLYCFIMKKEMKRILYDFYKNYQSS</sequence>
<keyword evidence="5" id="KW-0051">Antiviral defense</keyword>
<dbReference type="PROSITE" id="PS50878">
    <property type="entry name" value="RT_POL"/>
    <property type="match status" value="1"/>
</dbReference>
<dbReference type="PANTHER" id="PTHR34047:SF7">
    <property type="entry name" value="RNA-DIRECTED DNA POLYMERASE"/>
    <property type="match status" value="1"/>
</dbReference>
<evidence type="ECO:0000313" key="9">
    <source>
        <dbReference type="EMBL" id="AKB75143.1"/>
    </source>
</evidence>
<evidence type="ECO:0000256" key="7">
    <source>
        <dbReference type="ARBA" id="ARBA00048173"/>
    </source>
</evidence>
<dbReference type="OrthoDB" id="137484at2157"/>
<name>A0A0E3S7W1_9EURY</name>
<dbReference type="GeneID" id="25418657"/>
<dbReference type="Pfam" id="PF00078">
    <property type="entry name" value="RVT_1"/>
    <property type="match status" value="1"/>
</dbReference>
<evidence type="ECO:0000313" key="10">
    <source>
        <dbReference type="Proteomes" id="UP000033072"/>
    </source>
</evidence>
<keyword evidence="1 9" id="KW-0808">Transferase</keyword>
<dbReference type="KEGG" id="mls:MSLAZ_1882"/>
<comment type="similarity">
    <text evidence="6">Belongs to the bacterial reverse transcriptase family.</text>
</comment>
<evidence type="ECO:0000256" key="2">
    <source>
        <dbReference type="ARBA" id="ARBA00022695"/>
    </source>
</evidence>
<dbReference type="EC" id="2.7.7.49" evidence="9"/>
<dbReference type="GO" id="GO:0051607">
    <property type="term" value="P:defense response to virus"/>
    <property type="evidence" value="ECO:0007669"/>
    <property type="project" value="UniProtKB-KW"/>
</dbReference>
<dbReference type="InterPro" id="IPR000477">
    <property type="entry name" value="RT_dom"/>
</dbReference>
<keyword evidence="2 9" id="KW-0548">Nucleotidyltransferase</keyword>
<dbReference type="GO" id="GO:0046872">
    <property type="term" value="F:metal ion binding"/>
    <property type="evidence" value="ECO:0007669"/>
    <property type="project" value="UniProtKB-KW"/>
</dbReference>